<organism evidence="1 2">
    <name type="scientific">Vermiconidia calcicola</name>
    <dbReference type="NCBI Taxonomy" id="1690605"/>
    <lineage>
        <taxon>Eukaryota</taxon>
        <taxon>Fungi</taxon>
        <taxon>Dikarya</taxon>
        <taxon>Ascomycota</taxon>
        <taxon>Pezizomycotina</taxon>
        <taxon>Dothideomycetes</taxon>
        <taxon>Dothideomycetidae</taxon>
        <taxon>Mycosphaerellales</taxon>
        <taxon>Extremaceae</taxon>
        <taxon>Vermiconidia</taxon>
    </lineage>
</organism>
<evidence type="ECO:0000313" key="2">
    <source>
        <dbReference type="Proteomes" id="UP001345827"/>
    </source>
</evidence>
<keyword evidence="2" id="KW-1185">Reference proteome</keyword>
<sequence>MSNPALPISTGEAFRNYFTHLCYFGVKATIVEVRKLLMPLIIGRRQTPIARVSRYFILSEKYSFTLPVHVADTHDDSPSFNASLHVTNDSDGSPNFNASLHATEDSGNPPYINASLHVTEDSDDSPYFNASRHRKLYSLSTPDHKYFNIDFGNISAFNPNIIPHPTKPGTFVVFASELQTSSDKLDNREIFCVATFTSNQTLRCLDRPTPLPVRLVEGNCQGDLVYYNWKKGPRDARVFWGPDRPYIVYGSLATRSCLGLFVQDLGSLVPDFSDDAQEDLVFTNDTEMQRPPPFSTIQKNWFLFWDAEGQAHVHQDTYPNRTFTQLLPDGSVGPDLSIDAEETDMACLSEYFPKFREKRWENIHQATNSLTITLCKRSDPSCSANDENTFIMTIFQHKTYFSYHPEYYPYVMLFRRTAPFAVHAISTKSLWINGKVPLTNTTQSILLNGRVEKQDEMFYVTSMNWKTPGQHYHGYLDDPLFLGFGIEDTRSGGIDVLAADLLKDMGSCADAGT</sequence>
<reference evidence="1 2" key="1">
    <citation type="submission" date="2023-06" db="EMBL/GenBank/DDBJ databases">
        <title>Black Yeasts Isolated from many extreme environments.</title>
        <authorList>
            <person name="Coleine C."/>
            <person name="Stajich J.E."/>
            <person name="Selbmann L."/>
        </authorList>
    </citation>
    <scope>NUCLEOTIDE SEQUENCE [LARGE SCALE GENOMIC DNA]</scope>
    <source>
        <strain evidence="1 2">CCFEE 5887</strain>
    </source>
</reference>
<dbReference type="AlphaFoldDB" id="A0AAV9Q3B8"/>
<protein>
    <submittedName>
        <fullName evidence="1">Uncharacterized protein</fullName>
    </submittedName>
</protein>
<dbReference type="Proteomes" id="UP001345827">
    <property type="component" value="Unassembled WGS sequence"/>
</dbReference>
<name>A0AAV9Q3B8_9PEZI</name>
<dbReference type="EMBL" id="JAXLQG010000011">
    <property type="protein sequence ID" value="KAK5534482.1"/>
    <property type="molecule type" value="Genomic_DNA"/>
</dbReference>
<proteinExistence type="predicted"/>
<comment type="caution">
    <text evidence="1">The sequence shown here is derived from an EMBL/GenBank/DDBJ whole genome shotgun (WGS) entry which is preliminary data.</text>
</comment>
<evidence type="ECO:0000313" key="1">
    <source>
        <dbReference type="EMBL" id="KAK5534482.1"/>
    </source>
</evidence>
<accession>A0AAV9Q3B8</accession>
<gene>
    <name evidence="1" type="ORF">LTR25_006514</name>
</gene>